<sequence length="127" mass="13951">MTILDSLQTLGRSVFIGCFGLVAARIAVYEEEDDEDDEDDEDFDVTTEAQVVAYLNDQQRIAAELASRQSAERDKITANHDEIVAKRDEEVAALKEMVAALSLENAELKMKIASTTPCGLQNIEGEA</sequence>
<proteinExistence type="predicted"/>
<gene>
    <name evidence="1" type="ORF">TL16_g02130</name>
</gene>
<evidence type="ECO:0000313" key="2">
    <source>
        <dbReference type="Proteomes" id="UP001162640"/>
    </source>
</evidence>
<accession>A0A9W6ZQA1</accession>
<protein>
    <submittedName>
        <fullName evidence="1">Uncharacterized protein</fullName>
    </submittedName>
</protein>
<reference evidence="2" key="1">
    <citation type="journal article" date="2023" name="Commun. Biol.">
        <title>Genome analysis of Parmales, the sister group of diatoms, reveals the evolutionary specialization of diatoms from phago-mixotrophs to photoautotrophs.</title>
        <authorList>
            <person name="Ban H."/>
            <person name="Sato S."/>
            <person name="Yoshikawa S."/>
            <person name="Yamada K."/>
            <person name="Nakamura Y."/>
            <person name="Ichinomiya M."/>
            <person name="Sato N."/>
            <person name="Blanc-Mathieu R."/>
            <person name="Endo H."/>
            <person name="Kuwata A."/>
            <person name="Ogata H."/>
        </authorList>
    </citation>
    <scope>NUCLEOTIDE SEQUENCE [LARGE SCALE GENOMIC DNA]</scope>
</reference>
<comment type="caution">
    <text evidence="1">The sequence shown here is derived from an EMBL/GenBank/DDBJ whole genome shotgun (WGS) entry which is preliminary data.</text>
</comment>
<dbReference type="Proteomes" id="UP001162640">
    <property type="component" value="Unassembled WGS sequence"/>
</dbReference>
<evidence type="ECO:0000313" key="1">
    <source>
        <dbReference type="EMBL" id="GMH56416.1"/>
    </source>
</evidence>
<name>A0A9W6ZQA1_9STRA</name>
<dbReference type="EMBL" id="BLQM01000051">
    <property type="protein sequence ID" value="GMH56416.1"/>
    <property type="molecule type" value="Genomic_DNA"/>
</dbReference>
<dbReference type="AlphaFoldDB" id="A0A9W6ZQA1"/>
<organism evidence="1 2">
    <name type="scientific">Triparma laevis f. inornata</name>
    <dbReference type="NCBI Taxonomy" id="1714386"/>
    <lineage>
        <taxon>Eukaryota</taxon>
        <taxon>Sar</taxon>
        <taxon>Stramenopiles</taxon>
        <taxon>Ochrophyta</taxon>
        <taxon>Bolidophyceae</taxon>
        <taxon>Parmales</taxon>
        <taxon>Triparmaceae</taxon>
        <taxon>Triparma</taxon>
    </lineage>
</organism>